<evidence type="ECO:0000256" key="1">
    <source>
        <dbReference type="ARBA" id="ARBA00000085"/>
    </source>
</evidence>
<dbReference type="GO" id="GO:0000155">
    <property type="term" value="F:phosphorelay sensor kinase activity"/>
    <property type="evidence" value="ECO:0007669"/>
    <property type="project" value="InterPro"/>
</dbReference>
<organism evidence="14 15">
    <name type="scientific">Roseateles aquatilis</name>
    <dbReference type="NCBI Taxonomy" id="431061"/>
    <lineage>
        <taxon>Bacteria</taxon>
        <taxon>Pseudomonadati</taxon>
        <taxon>Pseudomonadota</taxon>
        <taxon>Betaproteobacteria</taxon>
        <taxon>Burkholderiales</taxon>
        <taxon>Sphaerotilaceae</taxon>
        <taxon>Roseateles</taxon>
    </lineage>
</organism>
<dbReference type="CDD" id="cd00075">
    <property type="entry name" value="HATPase"/>
    <property type="match status" value="1"/>
</dbReference>
<keyword evidence="5" id="KW-0597">Phosphoprotein</keyword>
<dbReference type="InterPro" id="IPR003660">
    <property type="entry name" value="HAMP_dom"/>
</dbReference>
<keyword evidence="7" id="KW-0547">Nucleotide-binding</keyword>
<dbReference type="PANTHER" id="PTHR44936">
    <property type="entry name" value="SENSOR PROTEIN CREC"/>
    <property type="match status" value="1"/>
</dbReference>
<dbReference type="Gene3D" id="6.10.340.10">
    <property type="match status" value="1"/>
</dbReference>
<feature type="region of interest" description="Disordered" evidence="10">
    <location>
        <begin position="1"/>
        <end position="54"/>
    </location>
</feature>
<evidence type="ECO:0000256" key="10">
    <source>
        <dbReference type="SAM" id="MobiDB-lite"/>
    </source>
</evidence>
<dbReference type="InterPro" id="IPR003594">
    <property type="entry name" value="HATPase_dom"/>
</dbReference>
<dbReference type="SMART" id="SM00387">
    <property type="entry name" value="HATPase_c"/>
    <property type="match status" value="1"/>
</dbReference>
<keyword evidence="15" id="KW-1185">Reference proteome</keyword>
<keyword evidence="11" id="KW-0812">Transmembrane</keyword>
<comment type="catalytic activity">
    <reaction evidence="1">
        <text>ATP + protein L-histidine = ADP + protein N-phospho-L-histidine.</text>
        <dbReference type="EC" id="2.7.13.3"/>
    </reaction>
</comment>
<evidence type="ECO:0000256" key="5">
    <source>
        <dbReference type="ARBA" id="ARBA00022553"/>
    </source>
</evidence>
<dbReference type="InterPro" id="IPR036890">
    <property type="entry name" value="HATPase_C_sf"/>
</dbReference>
<dbReference type="PROSITE" id="PS50885">
    <property type="entry name" value="HAMP"/>
    <property type="match status" value="1"/>
</dbReference>
<keyword evidence="8" id="KW-0418">Kinase</keyword>
<accession>A0A246JE32</accession>
<evidence type="ECO:0000259" key="12">
    <source>
        <dbReference type="PROSITE" id="PS50109"/>
    </source>
</evidence>
<protein>
    <recommendedName>
        <fullName evidence="3">histidine kinase</fullName>
        <ecNumber evidence="3">2.7.13.3</ecNumber>
    </recommendedName>
</protein>
<dbReference type="PROSITE" id="PS50109">
    <property type="entry name" value="HIS_KIN"/>
    <property type="match status" value="1"/>
</dbReference>
<dbReference type="SUPFAM" id="SSF55874">
    <property type="entry name" value="ATPase domain of HSP90 chaperone/DNA topoisomerase II/histidine kinase"/>
    <property type="match status" value="1"/>
</dbReference>
<evidence type="ECO:0000256" key="9">
    <source>
        <dbReference type="ARBA" id="ARBA00022840"/>
    </source>
</evidence>
<dbReference type="Proteomes" id="UP000197468">
    <property type="component" value="Unassembled WGS sequence"/>
</dbReference>
<feature type="domain" description="HAMP" evidence="13">
    <location>
        <begin position="174"/>
        <end position="226"/>
    </location>
</feature>
<dbReference type="InterPro" id="IPR004358">
    <property type="entry name" value="Sig_transdc_His_kin-like_C"/>
</dbReference>
<evidence type="ECO:0000256" key="3">
    <source>
        <dbReference type="ARBA" id="ARBA00012438"/>
    </source>
</evidence>
<proteinExistence type="predicted"/>
<dbReference type="Pfam" id="PF02518">
    <property type="entry name" value="HATPase_c"/>
    <property type="match status" value="1"/>
</dbReference>
<dbReference type="RefSeq" id="WP_088385055.1">
    <property type="nucleotide sequence ID" value="NZ_NIOF01000004.1"/>
</dbReference>
<evidence type="ECO:0000256" key="11">
    <source>
        <dbReference type="SAM" id="Phobius"/>
    </source>
</evidence>
<evidence type="ECO:0000313" key="14">
    <source>
        <dbReference type="EMBL" id="OWQ90849.1"/>
    </source>
</evidence>
<dbReference type="CDD" id="cd00082">
    <property type="entry name" value="HisKA"/>
    <property type="match status" value="1"/>
</dbReference>
<evidence type="ECO:0000259" key="13">
    <source>
        <dbReference type="PROSITE" id="PS50885"/>
    </source>
</evidence>
<dbReference type="AlphaFoldDB" id="A0A246JE32"/>
<dbReference type="PRINTS" id="PR00344">
    <property type="entry name" value="BCTRLSENSOR"/>
</dbReference>
<name>A0A246JE32_9BURK</name>
<keyword evidence="11" id="KW-0472">Membrane</keyword>
<dbReference type="GO" id="GO:0005524">
    <property type="term" value="F:ATP binding"/>
    <property type="evidence" value="ECO:0007669"/>
    <property type="project" value="UniProtKB-KW"/>
</dbReference>
<dbReference type="SMART" id="SM00304">
    <property type="entry name" value="HAMP"/>
    <property type="match status" value="1"/>
</dbReference>
<dbReference type="Pfam" id="PF00512">
    <property type="entry name" value="HisKA"/>
    <property type="match status" value="1"/>
</dbReference>
<reference evidence="14 15" key="1">
    <citation type="journal article" date="2008" name="Int. J. Syst. Evol. Microbiol.">
        <title>Description of Roseateles aquatilis sp. nov. and Roseateles terrae sp. nov., in the class Betaproteobacteria, and emended description of the genus Roseateles.</title>
        <authorList>
            <person name="Gomila M."/>
            <person name="Bowien B."/>
            <person name="Falsen E."/>
            <person name="Moore E.R."/>
            <person name="Lalucat J."/>
        </authorList>
    </citation>
    <scope>NUCLEOTIDE SEQUENCE [LARGE SCALE GENOMIC DNA]</scope>
    <source>
        <strain evidence="14 15">CCUG 48205</strain>
    </source>
</reference>
<dbReference type="InterPro" id="IPR005467">
    <property type="entry name" value="His_kinase_dom"/>
</dbReference>
<evidence type="ECO:0000256" key="4">
    <source>
        <dbReference type="ARBA" id="ARBA00022475"/>
    </source>
</evidence>
<dbReference type="SUPFAM" id="SSF158472">
    <property type="entry name" value="HAMP domain-like"/>
    <property type="match status" value="1"/>
</dbReference>
<evidence type="ECO:0000256" key="7">
    <source>
        <dbReference type="ARBA" id="ARBA00022741"/>
    </source>
</evidence>
<dbReference type="SMART" id="SM00388">
    <property type="entry name" value="HisKA"/>
    <property type="match status" value="1"/>
</dbReference>
<dbReference type="PANTHER" id="PTHR44936:SF10">
    <property type="entry name" value="SENSOR PROTEIN RSTB"/>
    <property type="match status" value="1"/>
</dbReference>
<keyword evidence="4" id="KW-1003">Cell membrane</keyword>
<gene>
    <name evidence="14" type="ORF">CDN99_11850</name>
</gene>
<evidence type="ECO:0000256" key="6">
    <source>
        <dbReference type="ARBA" id="ARBA00022679"/>
    </source>
</evidence>
<dbReference type="CDD" id="cd06225">
    <property type="entry name" value="HAMP"/>
    <property type="match status" value="1"/>
</dbReference>
<dbReference type="EMBL" id="NIOF01000004">
    <property type="protein sequence ID" value="OWQ90849.1"/>
    <property type="molecule type" value="Genomic_DNA"/>
</dbReference>
<dbReference type="GO" id="GO:0005886">
    <property type="term" value="C:plasma membrane"/>
    <property type="evidence" value="ECO:0007669"/>
    <property type="project" value="UniProtKB-SubCell"/>
</dbReference>
<comment type="subcellular location">
    <subcellularLocation>
        <location evidence="2">Cell membrane</location>
        <topology evidence="2">Multi-pass membrane protein</topology>
    </subcellularLocation>
</comment>
<sequence length="430" mass="48786">MKGPRHPYDHWDPRDPHDPRDASHRGDPRDDPRGDPRDKRRGGPRGGDARWDPREDLQRERWREAHQHQLRKMRHIQQFRRWAEMEAKGIPFPRARGWRWHMRARNRWHQRWHRHHAKFNHSLGARLIAIFIVLACVSCTILWGSMQLDDGVRGLLWAVPLLLLVTGVAYGGIRHMIRPLRALAAGAEAFGRGDLQHRVAIYHRDEIGDLAHRFNQMAEDIQAMLDGKRALLLAISHELRSPLTRARLHAELVDDGASKEALLDELGQMRELIAALLESERLGSGHRALQVSDCDLGALAREQDQPGVALRVDRDVPVLKLDRTRVQLLLRNLVQNALRYNDPSQGPVLLSVDRDGDGARLTVRDHGPGVPPEALSQLGQPFYRPDEARARSEGGVGLGLSLCRLVAEAHGSQLVLRNAQPGFEATVRFN</sequence>
<dbReference type="InterPro" id="IPR050980">
    <property type="entry name" value="2C_sensor_his_kinase"/>
</dbReference>
<dbReference type="InterPro" id="IPR003661">
    <property type="entry name" value="HisK_dim/P_dom"/>
</dbReference>
<dbReference type="Pfam" id="PF00672">
    <property type="entry name" value="HAMP"/>
    <property type="match status" value="1"/>
</dbReference>
<keyword evidence="6" id="KW-0808">Transferase</keyword>
<feature type="domain" description="Histidine kinase" evidence="12">
    <location>
        <begin position="234"/>
        <end position="430"/>
    </location>
</feature>
<dbReference type="Gene3D" id="3.30.565.10">
    <property type="entry name" value="Histidine kinase-like ATPase, C-terminal domain"/>
    <property type="match status" value="1"/>
</dbReference>
<feature type="transmembrane region" description="Helical" evidence="11">
    <location>
        <begin position="123"/>
        <end position="143"/>
    </location>
</feature>
<evidence type="ECO:0000256" key="8">
    <source>
        <dbReference type="ARBA" id="ARBA00022777"/>
    </source>
</evidence>
<feature type="compositionally biased region" description="Basic and acidic residues" evidence="10">
    <location>
        <begin position="1"/>
        <end position="38"/>
    </location>
</feature>
<evidence type="ECO:0000256" key="2">
    <source>
        <dbReference type="ARBA" id="ARBA00004651"/>
    </source>
</evidence>
<dbReference type="OrthoDB" id="9804645at2"/>
<dbReference type="Gene3D" id="1.10.287.130">
    <property type="match status" value="1"/>
</dbReference>
<evidence type="ECO:0000313" key="15">
    <source>
        <dbReference type="Proteomes" id="UP000197468"/>
    </source>
</evidence>
<dbReference type="EC" id="2.7.13.3" evidence="3"/>
<keyword evidence="11" id="KW-1133">Transmembrane helix</keyword>
<comment type="caution">
    <text evidence="14">The sequence shown here is derived from an EMBL/GenBank/DDBJ whole genome shotgun (WGS) entry which is preliminary data.</text>
</comment>
<feature type="transmembrane region" description="Helical" evidence="11">
    <location>
        <begin position="155"/>
        <end position="173"/>
    </location>
</feature>
<dbReference type="SUPFAM" id="SSF47384">
    <property type="entry name" value="Homodimeric domain of signal transducing histidine kinase"/>
    <property type="match status" value="1"/>
</dbReference>
<dbReference type="InterPro" id="IPR036097">
    <property type="entry name" value="HisK_dim/P_sf"/>
</dbReference>
<keyword evidence="9" id="KW-0067">ATP-binding</keyword>